<dbReference type="AlphaFoldDB" id="A0A259TZ86"/>
<gene>
    <name evidence="2" type="ORF">BSZ36_08975</name>
</gene>
<dbReference type="InParanoid" id="A0A259TZ86"/>
<dbReference type="GO" id="GO:0016757">
    <property type="term" value="F:glycosyltransferase activity"/>
    <property type="evidence" value="ECO:0007669"/>
    <property type="project" value="UniProtKB-ARBA"/>
</dbReference>
<protein>
    <recommendedName>
        <fullName evidence="1">Glycosyltransferase subfamily 4-like N-terminal domain-containing protein</fullName>
    </recommendedName>
</protein>
<dbReference type="Pfam" id="PF13692">
    <property type="entry name" value="Glyco_trans_1_4"/>
    <property type="match status" value="1"/>
</dbReference>
<dbReference type="Gene3D" id="3.40.50.2000">
    <property type="entry name" value="Glycogen Phosphorylase B"/>
    <property type="match status" value="2"/>
</dbReference>
<name>A0A259TZ86_9BACT</name>
<dbReference type="RefSeq" id="WP_094548050.1">
    <property type="nucleotide sequence ID" value="NZ_MQWB01000001.1"/>
</dbReference>
<keyword evidence="3" id="KW-1185">Reference proteome</keyword>
<dbReference type="InterPro" id="IPR050194">
    <property type="entry name" value="Glycosyltransferase_grp1"/>
</dbReference>
<proteinExistence type="predicted"/>
<dbReference type="Pfam" id="PF13439">
    <property type="entry name" value="Glyco_transf_4"/>
    <property type="match status" value="1"/>
</dbReference>
<dbReference type="CDD" id="cd03801">
    <property type="entry name" value="GT4_PimA-like"/>
    <property type="match status" value="1"/>
</dbReference>
<evidence type="ECO:0000259" key="1">
    <source>
        <dbReference type="Pfam" id="PF13439"/>
    </source>
</evidence>
<evidence type="ECO:0000313" key="2">
    <source>
        <dbReference type="EMBL" id="OZC03093.1"/>
    </source>
</evidence>
<accession>A0A259TZ86</accession>
<dbReference type="Proteomes" id="UP000216446">
    <property type="component" value="Unassembled WGS sequence"/>
</dbReference>
<dbReference type="PANTHER" id="PTHR45947:SF3">
    <property type="entry name" value="SULFOQUINOVOSYL TRANSFERASE SQD2"/>
    <property type="match status" value="1"/>
</dbReference>
<dbReference type="PANTHER" id="PTHR45947">
    <property type="entry name" value="SULFOQUINOVOSYL TRANSFERASE SQD2"/>
    <property type="match status" value="1"/>
</dbReference>
<sequence>MHLAFLALQDPTDPAAFSGIPFRVARHLRAALAERGGRLSTVGPLHEGAPLSGKVTKLKHRLAGRGYLGHHTWLSTRAMSQRANEAIQRLQPDAVLCLSSLPFVDLDPSVPAAFWVDGTFEMNLEYYSDYSGLADDNVRQGLETDRAGIARADLALYASEAAAASAIGYFGADPERVHVVPWAANLDAPPSREDAERALAGRRSDRAQLLFLGKDWFRKGGDRAVRVAEEMTALGLPTMLHVAGAHPPLAPEAQGVAVEGFLSKDDPAQRQRLLALLHDSHFLRMPVRAEDFGCVFAEAGAYALPSISTRTGGVPSAVGDGGLLFAPEATPQEIAADAVALLRDRDRYFALAQAARDRYEQETNWDTVVRRVLDLLEPLV</sequence>
<reference evidence="2 3" key="1">
    <citation type="submission" date="2016-11" db="EMBL/GenBank/DDBJ databases">
        <title>Study of marine rhodopsin-containing bacteria.</title>
        <authorList>
            <person name="Yoshizawa S."/>
            <person name="Kumagai Y."/>
            <person name="Kogure K."/>
        </authorList>
    </citation>
    <scope>NUCLEOTIDE SEQUENCE [LARGE SCALE GENOMIC DNA]</scope>
    <source>
        <strain evidence="2 3">SG-29</strain>
    </source>
</reference>
<evidence type="ECO:0000313" key="3">
    <source>
        <dbReference type="Proteomes" id="UP000216446"/>
    </source>
</evidence>
<feature type="domain" description="Glycosyltransferase subfamily 4-like N-terminal" evidence="1">
    <location>
        <begin position="23"/>
        <end position="186"/>
    </location>
</feature>
<dbReference type="OrthoDB" id="7560678at2"/>
<dbReference type="EMBL" id="MQWB01000001">
    <property type="protein sequence ID" value="OZC03093.1"/>
    <property type="molecule type" value="Genomic_DNA"/>
</dbReference>
<comment type="caution">
    <text evidence="2">The sequence shown here is derived from an EMBL/GenBank/DDBJ whole genome shotgun (WGS) entry which is preliminary data.</text>
</comment>
<organism evidence="2 3">
    <name type="scientific">Rubricoccus marinus</name>
    <dbReference type="NCBI Taxonomy" id="716817"/>
    <lineage>
        <taxon>Bacteria</taxon>
        <taxon>Pseudomonadati</taxon>
        <taxon>Rhodothermota</taxon>
        <taxon>Rhodothermia</taxon>
        <taxon>Rhodothermales</taxon>
        <taxon>Rubricoccaceae</taxon>
        <taxon>Rubricoccus</taxon>
    </lineage>
</organism>
<dbReference type="SUPFAM" id="SSF53756">
    <property type="entry name" value="UDP-Glycosyltransferase/glycogen phosphorylase"/>
    <property type="match status" value="1"/>
</dbReference>
<dbReference type="InterPro" id="IPR028098">
    <property type="entry name" value="Glyco_trans_4-like_N"/>
</dbReference>